<dbReference type="Pfam" id="PF00335">
    <property type="entry name" value="Tetraspanin"/>
    <property type="match status" value="1"/>
</dbReference>
<evidence type="ECO:0000313" key="7">
    <source>
        <dbReference type="EnsemblMetazoa" id="XP_030851019"/>
    </source>
</evidence>
<proteinExistence type="inferred from homology"/>
<reference evidence="8" key="1">
    <citation type="submission" date="2015-02" db="EMBL/GenBank/DDBJ databases">
        <title>Genome sequencing for Strongylocentrotus purpuratus.</title>
        <authorList>
            <person name="Murali S."/>
            <person name="Liu Y."/>
            <person name="Vee V."/>
            <person name="English A."/>
            <person name="Wang M."/>
            <person name="Skinner E."/>
            <person name="Han Y."/>
            <person name="Muzny D.M."/>
            <person name="Worley K.C."/>
            <person name="Gibbs R.A."/>
        </authorList>
    </citation>
    <scope>NUCLEOTIDE SEQUENCE</scope>
</reference>
<keyword evidence="8" id="KW-1185">Reference proteome</keyword>
<dbReference type="PRINTS" id="PR00259">
    <property type="entry name" value="TMFOUR"/>
</dbReference>
<dbReference type="InParanoid" id="A0A7M7PFM6"/>
<sequence>MVAGCGPKIAKLFLFVLNFCIWLCGIVLIGGGAYVTIKHNDYQELFLDDTILTVSWTAIGIGIFIFVVGFSGCCGALQESKCLLTLYFIFLLLIVLAEGSLGIMTFIFSGDIEDNMTKGMQKAINETYGLKDGTTTAVDDVQQTFECCGASKYTDYKTSQYLPPGLAVPNSCCKPGKECIGGTKGNPLYPNRVWTEGCVYATKDTIKNHYLAIGGAAIGLLILQIMTMVFACCVIKGIDKDYEKFA</sequence>
<dbReference type="GeneID" id="100891538"/>
<dbReference type="PIRSF" id="PIRSF002419">
    <property type="entry name" value="Tetraspanin"/>
    <property type="match status" value="1"/>
</dbReference>
<dbReference type="RefSeq" id="XP_030851019.1">
    <property type="nucleotide sequence ID" value="XM_030995159.1"/>
</dbReference>
<name>A0A7M7PFM6_STRPU</name>
<dbReference type="OMA" id="SCCGVEN"/>
<feature type="transmembrane region" description="Helical" evidence="6">
    <location>
        <begin position="210"/>
        <end position="235"/>
    </location>
</feature>
<comment type="similarity">
    <text evidence="2 6">Belongs to the tetraspanin (TM4SF) family.</text>
</comment>
<dbReference type="InterPro" id="IPR000301">
    <property type="entry name" value="Tetraspanin_animals"/>
</dbReference>
<dbReference type="Proteomes" id="UP000007110">
    <property type="component" value="Unassembled WGS sequence"/>
</dbReference>
<evidence type="ECO:0000256" key="6">
    <source>
        <dbReference type="RuleBase" id="RU361218"/>
    </source>
</evidence>
<evidence type="ECO:0000313" key="8">
    <source>
        <dbReference type="Proteomes" id="UP000007110"/>
    </source>
</evidence>
<keyword evidence="3 6" id="KW-0812">Transmembrane</keyword>
<dbReference type="InterPro" id="IPR018499">
    <property type="entry name" value="Tetraspanin/Peripherin"/>
</dbReference>
<evidence type="ECO:0000256" key="3">
    <source>
        <dbReference type="ARBA" id="ARBA00022692"/>
    </source>
</evidence>
<accession>A0A7M7PFM6</accession>
<dbReference type="InterPro" id="IPR008952">
    <property type="entry name" value="Tetraspanin_EC2_sf"/>
</dbReference>
<comment type="subcellular location">
    <subcellularLocation>
        <location evidence="1 6">Membrane</location>
        <topology evidence="1 6">Multi-pass membrane protein</topology>
    </subcellularLocation>
</comment>
<dbReference type="CDD" id="cd03127">
    <property type="entry name" value="tetraspanin_LEL"/>
    <property type="match status" value="1"/>
</dbReference>
<feature type="transmembrane region" description="Helical" evidence="6">
    <location>
        <begin position="54"/>
        <end position="77"/>
    </location>
</feature>
<keyword evidence="4 6" id="KW-1133">Transmembrane helix</keyword>
<reference evidence="7" key="2">
    <citation type="submission" date="2021-01" db="UniProtKB">
        <authorList>
            <consortium name="EnsemblMetazoa"/>
        </authorList>
    </citation>
    <scope>IDENTIFICATION</scope>
</reference>
<dbReference type="Gene3D" id="1.10.1450.10">
    <property type="entry name" value="Tetraspanin"/>
    <property type="match status" value="1"/>
</dbReference>
<evidence type="ECO:0000256" key="4">
    <source>
        <dbReference type="ARBA" id="ARBA00022989"/>
    </source>
</evidence>
<dbReference type="AlphaFoldDB" id="A0A7M7PFM6"/>
<keyword evidence="5 6" id="KW-0472">Membrane</keyword>
<feature type="transmembrane region" description="Helical" evidence="6">
    <location>
        <begin position="84"/>
        <end position="108"/>
    </location>
</feature>
<evidence type="ECO:0000256" key="1">
    <source>
        <dbReference type="ARBA" id="ARBA00004141"/>
    </source>
</evidence>
<evidence type="ECO:0000256" key="5">
    <source>
        <dbReference type="ARBA" id="ARBA00023136"/>
    </source>
</evidence>
<organism evidence="7 8">
    <name type="scientific">Strongylocentrotus purpuratus</name>
    <name type="common">Purple sea urchin</name>
    <dbReference type="NCBI Taxonomy" id="7668"/>
    <lineage>
        <taxon>Eukaryota</taxon>
        <taxon>Metazoa</taxon>
        <taxon>Echinodermata</taxon>
        <taxon>Eleutherozoa</taxon>
        <taxon>Echinozoa</taxon>
        <taxon>Echinoidea</taxon>
        <taxon>Euechinoidea</taxon>
        <taxon>Echinacea</taxon>
        <taxon>Camarodonta</taxon>
        <taxon>Echinidea</taxon>
        <taxon>Strongylocentrotidae</taxon>
        <taxon>Strongylocentrotus</taxon>
    </lineage>
</organism>
<dbReference type="PANTHER" id="PTHR19282:SF519">
    <property type="entry name" value="TETRASPANIN"/>
    <property type="match status" value="1"/>
</dbReference>
<dbReference type="SUPFAM" id="SSF48652">
    <property type="entry name" value="Tetraspanin"/>
    <property type="match status" value="1"/>
</dbReference>
<dbReference type="OrthoDB" id="10033535at2759"/>
<dbReference type="PANTHER" id="PTHR19282">
    <property type="entry name" value="TETRASPANIN"/>
    <property type="match status" value="1"/>
</dbReference>
<feature type="transmembrane region" description="Helical" evidence="6">
    <location>
        <begin position="12"/>
        <end position="34"/>
    </location>
</feature>
<dbReference type="EnsemblMetazoa" id="XM_030995159">
    <property type="protein sequence ID" value="XP_030851019"/>
    <property type="gene ID" value="LOC100891538"/>
</dbReference>
<dbReference type="KEGG" id="spu:100891538"/>
<protein>
    <recommendedName>
        <fullName evidence="6">Tetraspanin</fullName>
    </recommendedName>
</protein>
<evidence type="ECO:0000256" key="2">
    <source>
        <dbReference type="ARBA" id="ARBA00006840"/>
    </source>
</evidence>
<dbReference type="GO" id="GO:0005886">
    <property type="term" value="C:plasma membrane"/>
    <property type="evidence" value="ECO:0000318"/>
    <property type="project" value="GO_Central"/>
</dbReference>